<evidence type="ECO:0000313" key="2">
    <source>
        <dbReference type="Proteomes" id="UP001172673"/>
    </source>
</evidence>
<keyword evidence="2" id="KW-1185">Reference proteome</keyword>
<proteinExistence type="predicted"/>
<accession>A0AA38X7E6</accession>
<evidence type="ECO:0000313" key="1">
    <source>
        <dbReference type="EMBL" id="KAJ9608235.1"/>
    </source>
</evidence>
<sequence length="332" mass="36475">MAAERPSTSEDTIPPMLSGFSECSLQDRDSSASACNPADILGISKNPKLRLMGIAQEVRDQIFAHVLVSPGSISFGCGCFDANIPRINGTTTHPNDAETAILRVCRNAYHQGRAIFYGRNMWYTTNLRAFKDTMTEVPLDDLGGDRLSLIRDLAIKISTHSGQCRDLGDLALVTFIGDRLPALQHLQLLQAVPMQKDRGSPDEPSSWKGHGELLSIAAQITKRHPKLKKAVLSNRSSKTQRNPIDPDQADAALIIDVVPRGDLVKTFQPADPAFSAIVLRHDSQRVSIENLVLDCHRIRQAIWGDLHTCKYSNFAFPDLVASSEPTDLDAID</sequence>
<organism evidence="1 2">
    <name type="scientific">Cladophialophora chaetospira</name>
    <dbReference type="NCBI Taxonomy" id="386627"/>
    <lineage>
        <taxon>Eukaryota</taxon>
        <taxon>Fungi</taxon>
        <taxon>Dikarya</taxon>
        <taxon>Ascomycota</taxon>
        <taxon>Pezizomycotina</taxon>
        <taxon>Eurotiomycetes</taxon>
        <taxon>Chaetothyriomycetidae</taxon>
        <taxon>Chaetothyriales</taxon>
        <taxon>Herpotrichiellaceae</taxon>
        <taxon>Cladophialophora</taxon>
    </lineage>
</organism>
<reference evidence="1" key="1">
    <citation type="submission" date="2022-10" db="EMBL/GenBank/DDBJ databases">
        <title>Culturing micro-colonial fungi from biological soil crusts in the Mojave desert and describing Neophaeococcomyces mojavensis, and introducing the new genera and species Taxawa tesnikishii.</title>
        <authorList>
            <person name="Kurbessoian T."/>
            <person name="Stajich J.E."/>
        </authorList>
    </citation>
    <scope>NUCLEOTIDE SEQUENCE</scope>
    <source>
        <strain evidence="1">TK_41</strain>
    </source>
</reference>
<gene>
    <name evidence="1" type="ORF">H2200_007223</name>
</gene>
<comment type="caution">
    <text evidence="1">The sequence shown here is derived from an EMBL/GenBank/DDBJ whole genome shotgun (WGS) entry which is preliminary data.</text>
</comment>
<dbReference type="EMBL" id="JAPDRK010000010">
    <property type="protein sequence ID" value="KAJ9608235.1"/>
    <property type="molecule type" value="Genomic_DNA"/>
</dbReference>
<name>A0AA38X7E6_9EURO</name>
<dbReference type="AlphaFoldDB" id="A0AA38X7E6"/>
<protein>
    <submittedName>
        <fullName evidence="1">Uncharacterized protein</fullName>
    </submittedName>
</protein>
<dbReference type="Proteomes" id="UP001172673">
    <property type="component" value="Unassembled WGS sequence"/>
</dbReference>